<evidence type="ECO:0000259" key="8">
    <source>
        <dbReference type="PROSITE" id="PS51754"/>
    </source>
</evidence>
<name>A0ABC9A730_9POAL</name>
<dbReference type="Pfam" id="PF04844">
    <property type="entry name" value="Ovate"/>
    <property type="match status" value="1"/>
</dbReference>
<feature type="region of interest" description="Disordered" evidence="7">
    <location>
        <begin position="31"/>
        <end position="52"/>
    </location>
</feature>
<gene>
    <name evidence="9" type="ORF">URODEC1_LOCUS51868</name>
</gene>
<feature type="region of interest" description="Disordered" evidence="7">
    <location>
        <begin position="259"/>
        <end position="335"/>
    </location>
</feature>
<keyword evidence="2 6" id="KW-0678">Repressor</keyword>
<accession>A0ABC9A730</accession>
<keyword evidence="3 6" id="KW-0805">Transcription regulation</keyword>
<dbReference type="GO" id="GO:0005634">
    <property type="term" value="C:nucleus"/>
    <property type="evidence" value="ECO:0007669"/>
    <property type="project" value="UniProtKB-SubCell"/>
</dbReference>
<dbReference type="InterPro" id="IPR038933">
    <property type="entry name" value="Ovate"/>
</dbReference>
<organism evidence="9 10">
    <name type="scientific">Urochloa decumbens</name>
    <dbReference type="NCBI Taxonomy" id="240449"/>
    <lineage>
        <taxon>Eukaryota</taxon>
        <taxon>Viridiplantae</taxon>
        <taxon>Streptophyta</taxon>
        <taxon>Embryophyta</taxon>
        <taxon>Tracheophyta</taxon>
        <taxon>Spermatophyta</taxon>
        <taxon>Magnoliopsida</taxon>
        <taxon>Liliopsida</taxon>
        <taxon>Poales</taxon>
        <taxon>Poaceae</taxon>
        <taxon>PACMAD clade</taxon>
        <taxon>Panicoideae</taxon>
        <taxon>Panicodae</taxon>
        <taxon>Paniceae</taxon>
        <taxon>Melinidinae</taxon>
        <taxon>Urochloa</taxon>
    </lineage>
</organism>
<dbReference type="NCBIfam" id="TIGR01568">
    <property type="entry name" value="A_thal_3678"/>
    <property type="match status" value="1"/>
</dbReference>
<feature type="compositionally biased region" description="Basic residues" evidence="7">
    <location>
        <begin position="272"/>
        <end position="286"/>
    </location>
</feature>
<protein>
    <recommendedName>
        <fullName evidence="6">Transcription repressor</fullName>
    </recommendedName>
    <alternativeName>
        <fullName evidence="6">Ovate family protein</fullName>
    </alternativeName>
</protein>
<evidence type="ECO:0000256" key="1">
    <source>
        <dbReference type="ARBA" id="ARBA00004123"/>
    </source>
</evidence>
<dbReference type="AlphaFoldDB" id="A0ABC9A730"/>
<dbReference type="InterPro" id="IPR025830">
    <property type="entry name" value="DNA_bnd_dom_ovate"/>
</dbReference>
<evidence type="ECO:0000313" key="9">
    <source>
        <dbReference type="EMBL" id="CAL4973391.1"/>
    </source>
</evidence>
<dbReference type="GO" id="GO:0045892">
    <property type="term" value="P:negative regulation of DNA-templated transcription"/>
    <property type="evidence" value="ECO:0007669"/>
    <property type="project" value="UniProtKB-UniRule"/>
</dbReference>
<dbReference type="PANTHER" id="PTHR33057:SF194">
    <property type="entry name" value="TRANSCRIPTION REPRESSOR"/>
    <property type="match status" value="1"/>
</dbReference>
<dbReference type="InterPro" id="IPR006458">
    <property type="entry name" value="Ovate_C"/>
</dbReference>
<feature type="compositionally biased region" description="Low complexity" evidence="7">
    <location>
        <begin position="31"/>
        <end position="44"/>
    </location>
</feature>
<keyword evidence="4 6" id="KW-0804">Transcription</keyword>
<evidence type="ECO:0000256" key="3">
    <source>
        <dbReference type="ARBA" id="ARBA00023015"/>
    </source>
</evidence>
<feature type="compositionally biased region" description="Low complexity" evidence="7">
    <location>
        <begin position="113"/>
        <end position="139"/>
    </location>
</feature>
<keyword evidence="10" id="KW-1185">Reference proteome</keyword>
<comment type="function">
    <text evidence="6">Transcriptional repressor that regulates multiple aspects of plant growth and development.</text>
</comment>
<evidence type="ECO:0000256" key="4">
    <source>
        <dbReference type="ARBA" id="ARBA00023163"/>
    </source>
</evidence>
<comment type="subcellular location">
    <subcellularLocation>
        <location evidence="1 6">Nucleus</location>
    </subcellularLocation>
</comment>
<feature type="region of interest" description="Disordered" evidence="7">
    <location>
        <begin position="71"/>
        <end position="143"/>
    </location>
</feature>
<evidence type="ECO:0000256" key="7">
    <source>
        <dbReference type="SAM" id="MobiDB-lite"/>
    </source>
</evidence>
<evidence type="ECO:0000313" key="10">
    <source>
        <dbReference type="Proteomes" id="UP001497457"/>
    </source>
</evidence>
<dbReference type="PROSITE" id="PS51754">
    <property type="entry name" value="OVATE"/>
    <property type="match status" value="1"/>
</dbReference>
<dbReference type="Proteomes" id="UP001497457">
    <property type="component" value="Chromosome 20rd"/>
</dbReference>
<dbReference type="EMBL" id="OZ075130">
    <property type="protein sequence ID" value="CAL4973391.1"/>
    <property type="molecule type" value="Genomic_DNA"/>
</dbReference>
<proteinExistence type="predicted"/>
<sequence>MGRHKFRLSDMIPNAWFFKLRDMRARGGAAAAPSPRVAAASRPLPSTPRQGAWLPHRASHYYTPRAGDILLGSPSPLHHPKASDTRFPPLQLSPPRRSSRRRHHHRRRSFKLAAAPPSSSVTSSTSSGVASSSPASAGGCRCGRGRRSELLVVEAPDTPPCRRDMFVGGGYSSDDSDGGGDEDMKKPAVAARPRGDKLDGKVFTSATEIIIDLRSKRRPETKTLPPIMTTRAARREQPDGGGCEPDADDKHIDVLKHATRRAPLPAPEQSKLKPRRSVSSARRLKTRANTPRLASPRKCKPPPAITAPLSPARTKPPAAMTAARSPGRTKPAAPPLAESFAVVKSSRDPRRDFRESMEEMIAENGIRSAADLEDLLACYLALNAAEYHDLIVEVFEHIWLTLSDVKV</sequence>
<evidence type="ECO:0000256" key="5">
    <source>
        <dbReference type="ARBA" id="ARBA00023242"/>
    </source>
</evidence>
<feature type="compositionally biased region" description="Basic residues" evidence="7">
    <location>
        <begin position="97"/>
        <end position="110"/>
    </location>
</feature>
<dbReference type="Pfam" id="PF13724">
    <property type="entry name" value="DNA_binding_2"/>
    <property type="match status" value="1"/>
</dbReference>
<feature type="region of interest" description="Disordered" evidence="7">
    <location>
        <begin position="163"/>
        <end position="193"/>
    </location>
</feature>
<dbReference type="PANTHER" id="PTHR33057">
    <property type="entry name" value="TRANSCRIPTION REPRESSOR OFP7-RELATED"/>
    <property type="match status" value="1"/>
</dbReference>
<keyword evidence="5 6" id="KW-0539">Nucleus</keyword>
<evidence type="ECO:0000256" key="6">
    <source>
        <dbReference type="RuleBase" id="RU367028"/>
    </source>
</evidence>
<reference evidence="9" key="1">
    <citation type="submission" date="2024-10" db="EMBL/GenBank/DDBJ databases">
        <authorList>
            <person name="Ryan C."/>
        </authorList>
    </citation>
    <scope>NUCLEOTIDE SEQUENCE [LARGE SCALE GENOMIC DNA]</scope>
</reference>
<feature type="domain" description="OVATE" evidence="8">
    <location>
        <begin position="342"/>
        <end position="401"/>
    </location>
</feature>
<evidence type="ECO:0000256" key="2">
    <source>
        <dbReference type="ARBA" id="ARBA00022491"/>
    </source>
</evidence>